<dbReference type="OrthoDB" id="2691487at2759"/>
<dbReference type="HOGENOM" id="CLU_006344_7_3_1"/>
<gene>
    <name evidence="1" type="ORF">M404DRAFT_161301</name>
</gene>
<evidence type="ECO:0000313" key="2">
    <source>
        <dbReference type="Proteomes" id="UP000054217"/>
    </source>
</evidence>
<accession>A0A0C3NNB2</accession>
<dbReference type="EMBL" id="KN832034">
    <property type="protein sequence ID" value="KIN97125.1"/>
    <property type="molecule type" value="Genomic_DNA"/>
</dbReference>
<proteinExistence type="predicted"/>
<name>A0A0C3NNB2_PISTI</name>
<organism evidence="1 2">
    <name type="scientific">Pisolithus tinctorius Marx 270</name>
    <dbReference type="NCBI Taxonomy" id="870435"/>
    <lineage>
        <taxon>Eukaryota</taxon>
        <taxon>Fungi</taxon>
        <taxon>Dikarya</taxon>
        <taxon>Basidiomycota</taxon>
        <taxon>Agaricomycotina</taxon>
        <taxon>Agaricomycetes</taxon>
        <taxon>Agaricomycetidae</taxon>
        <taxon>Boletales</taxon>
        <taxon>Sclerodermatineae</taxon>
        <taxon>Pisolithaceae</taxon>
        <taxon>Pisolithus</taxon>
    </lineage>
</organism>
<evidence type="ECO:0000313" key="1">
    <source>
        <dbReference type="EMBL" id="KIN97125.1"/>
    </source>
</evidence>
<dbReference type="InParanoid" id="A0A0C3NNB2"/>
<dbReference type="AlphaFoldDB" id="A0A0C3NNB2"/>
<reference evidence="1 2" key="1">
    <citation type="submission" date="2014-04" db="EMBL/GenBank/DDBJ databases">
        <authorList>
            <consortium name="DOE Joint Genome Institute"/>
            <person name="Kuo A."/>
            <person name="Kohler A."/>
            <person name="Costa M.D."/>
            <person name="Nagy L.G."/>
            <person name="Floudas D."/>
            <person name="Copeland A."/>
            <person name="Barry K.W."/>
            <person name="Cichocki N."/>
            <person name="Veneault-Fourrey C."/>
            <person name="LaButti K."/>
            <person name="Lindquist E.A."/>
            <person name="Lipzen A."/>
            <person name="Lundell T."/>
            <person name="Morin E."/>
            <person name="Murat C."/>
            <person name="Sun H."/>
            <person name="Tunlid A."/>
            <person name="Henrissat B."/>
            <person name="Grigoriev I.V."/>
            <person name="Hibbett D.S."/>
            <person name="Martin F."/>
            <person name="Nordberg H.P."/>
            <person name="Cantor M.N."/>
            <person name="Hua S.X."/>
        </authorList>
    </citation>
    <scope>NUCLEOTIDE SEQUENCE [LARGE SCALE GENOMIC DNA]</scope>
    <source>
        <strain evidence="1 2">Marx 270</strain>
    </source>
</reference>
<feature type="non-terminal residue" evidence="1">
    <location>
        <position position="1"/>
    </location>
</feature>
<reference evidence="2" key="2">
    <citation type="submission" date="2015-01" db="EMBL/GenBank/DDBJ databases">
        <title>Evolutionary Origins and Diversification of the Mycorrhizal Mutualists.</title>
        <authorList>
            <consortium name="DOE Joint Genome Institute"/>
            <consortium name="Mycorrhizal Genomics Consortium"/>
            <person name="Kohler A."/>
            <person name="Kuo A."/>
            <person name="Nagy L.G."/>
            <person name="Floudas D."/>
            <person name="Copeland A."/>
            <person name="Barry K.W."/>
            <person name="Cichocki N."/>
            <person name="Veneault-Fourrey C."/>
            <person name="LaButti K."/>
            <person name="Lindquist E.A."/>
            <person name="Lipzen A."/>
            <person name="Lundell T."/>
            <person name="Morin E."/>
            <person name="Murat C."/>
            <person name="Riley R."/>
            <person name="Ohm R."/>
            <person name="Sun H."/>
            <person name="Tunlid A."/>
            <person name="Henrissat B."/>
            <person name="Grigoriev I.V."/>
            <person name="Hibbett D.S."/>
            <person name="Martin F."/>
        </authorList>
    </citation>
    <scope>NUCLEOTIDE SEQUENCE [LARGE SCALE GENOMIC DNA]</scope>
    <source>
        <strain evidence="2">Marx 270</strain>
    </source>
</reference>
<dbReference type="Proteomes" id="UP000054217">
    <property type="component" value="Unassembled WGS sequence"/>
</dbReference>
<dbReference type="STRING" id="870435.A0A0C3NNB2"/>
<keyword evidence="2" id="KW-1185">Reference proteome</keyword>
<protein>
    <submittedName>
        <fullName evidence="1">Uncharacterized protein</fullName>
    </submittedName>
</protein>
<sequence>LDQELDGMIINFVGPGNKVYCNYHAGLNTQRCDSQGHFLTDDAPPPLHVQGLPDDWALYHSRIEFELAEFLFKCAEMPVNQIDTLLEIWAASLLELGGNPLFTNHMDLYHVIDSMPVGAVKWENFKITYKHKGDGQDEVIKLGGPGGQDGQDGQDEPEAPWMFDIYDVWY</sequence>